<accession>A0A645JBY6</accession>
<feature type="domain" description="Peptidase M50" evidence="6">
    <location>
        <begin position="57"/>
        <end position="116"/>
    </location>
</feature>
<feature type="transmembrane region" description="Helical" evidence="5">
    <location>
        <begin position="107"/>
        <end position="132"/>
    </location>
</feature>
<comment type="subcellular location">
    <subcellularLocation>
        <location evidence="1">Membrane</location>
        <topology evidence="1">Multi-pass membrane protein</topology>
    </subcellularLocation>
</comment>
<protein>
    <recommendedName>
        <fullName evidence="6">Peptidase M50 domain-containing protein</fullName>
    </recommendedName>
</protein>
<evidence type="ECO:0000256" key="4">
    <source>
        <dbReference type="ARBA" id="ARBA00023136"/>
    </source>
</evidence>
<evidence type="ECO:0000256" key="5">
    <source>
        <dbReference type="SAM" id="Phobius"/>
    </source>
</evidence>
<evidence type="ECO:0000259" key="6">
    <source>
        <dbReference type="Pfam" id="PF02163"/>
    </source>
</evidence>
<evidence type="ECO:0000256" key="3">
    <source>
        <dbReference type="ARBA" id="ARBA00022989"/>
    </source>
</evidence>
<dbReference type="GO" id="GO:0006508">
    <property type="term" value="P:proteolysis"/>
    <property type="evidence" value="ECO:0007669"/>
    <property type="project" value="InterPro"/>
</dbReference>
<sequence>MATALAVGLNGLLWKQEVLDYYGAKTLLSSDGLAYGILLTGQGSQVQDLMRTPWLQYVQRFLLLFATINLGLGVFNLLPLPPLDGFHVFNDILLRGRLMLNRQTFQIAQIVLFGLVFTGILSTIMSTVMGAIESGVLNIFLRMTGAA</sequence>
<evidence type="ECO:0000256" key="1">
    <source>
        <dbReference type="ARBA" id="ARBA00004141"/>
    </source>
</evidence>
<feature type="transmembrane region" description="Helical" evidence="5">
    <location>
        <begin position="61"/>
        <end position="80"/>
    </location>
</feature>
<dbReference type="InterPro" id="IPR008915">
    <property type="entry name" value="Peptidase_M50"/>
</dbReference>
<dbReference type="AlphaFoldDB" id="A0A645JBY6"/>
<dbReference type="GO" id="GO:0016020">
    <property type="term" value="C:membrane"/>
    <property type="evidence" value="ECO:0007669"/>
    <property type="project" value="UniProtKB-SubCell"/>
</dbReference>
<keyword evidence="3 5" id="KW-1133">Transmembrane helix</keyword>
<reference evidence="7" key="1">
    <citation type="submission" date="2019-08" db="EMBL/GenBank/DDBJ databases">
        <authorList>
            <person name="Kucharzyk K."/>
            <person name="Murdoch R.W."/>
            <person name="Higgins S."/>
            <person name="Loffler F."/>
        </authorList>
    </citation>
    <scope>NUCLEOTIDE SEQUENCE</scope>
</reference>
<proteinExistence type="predicted"/>
<gene>
    <name evidence="7" type="ORF">SDC9_208905</name>
</gene>
<dbReference type="EMBL" id="VSSQ01137392">
    <property type="protein sequence ID" value="MPN61171.1"/>
    <property type="molecule type" value="Genomic_DNA"/>
</dbReference>
<keyword evidence="4 5" id="KW-0472">Membrane</keyword>
<keyword evidence="2 5" id="KW-0812">Transmembrane</keyword>
<name>A0A645JBY6_9ZZZZ</name>
<evidence type="ECO:0000256" key="2">
    <source>
        <dbReference type="ARBA" id="ARBA00022692"/>
    </source>
</evidence>
<evidence type="ECO:0000313" key="7">
    <source>
        <dbReference type="EMBL" id="MPN61171.1"/>
    </source>
</evidence>
<comment type="caution">
    <text evidence="7">The sequence shown here is derived from an EMBL/GenBank/DDBJ whole genome shotgun (WGS) entry which is preliminary data.</text>
</comment>
<organism evidence="7">
    <name type="scientific">bioreactor metagenome</name>
    <dbReference type="NCBI Taxonomy" id="1076179"/>
    <lineage>
        <taxon>unclassified sequences</taxon>
        <taxon>metagenomes</taxon>
        <taxon>ecological metagenomes</taxon>
    </lineage>
</organism>
<dbReference type="Pfam" id="PF02163">
    <property type="entry name" value="Peptidase_M50"/>
    <property type="match status" value="1"/>
</dbReference>